<dbReference type="SUPFAM" id="SSF54236">
    <property type="entry name" value="Ubiquitin-like"/>
    <property type="match status" value="1"/>
</dbReference>
<dbReference type="InterPro" id="IPR012989">
    <property type="entry name" value="SEP_domain"/>
</dbReference>
<dbReference type="InterPro" id="IPR001012">
    <property type="entry name" value="UBX_dom"/>
</dbReference>
<feature type="domain" description="SEP" evidence="2">
    <location>
        <begin position="2"/>
        <end position="73"/>
    </location>
</feature>
<dbReference type="EMBL" id="GG663742">
    <property type="protein sequence ID" value="EEH55591.1"/>
    <property type="molecule type" value="Genomic_DNA"/>
</dbReference>
<dbReference type="InterPro" id="IPR029071">
    <property type="entry name" value="Ubiquitin-like_domsf"/>
</dbReference>
<dbReference type="Pfam" id="PF08059">
    <property type="entry name" value="SEP"/>
    <property type="match status" value="1"/>
</dbReference>
<dbReference type="RefSeq" id="XP_003060822.1">
    <property type="nucleotide sequence ID" value="XM_003060776.1"/>
</dbReference>
<accession>C1MY75</accession>
<dbReference type="PROSITE" id="PS50033">
    <property type="entry name" value="UBX"/>
    <property type="match status" value="1"/>
</dbReference>
<dbReference type="AlphaFoldDB" id="C1MY75"/>
<dbReference type="eggNOG" id="KOG2086">
    <property type="taxonomic scope" value="Eukaryota"/>
</dbReference>
<gene>
    <name evidence="3" type="ORF">MICPUCDRAFT_19167</name>
</gene>
<dbReference type="GO" id="GO:0043161">
    <property type="term" value="P:proteasome-mediated ubiquitin-dependent protein catabolic process"/>
    <property type="evidence" value="ECO:0007669"/>
    <property type="project" value="TreeGrafter"/>
</dbReference>
<dbReference type="PANTHER" id="PTHR23333:SF4">
    <property type="entry name" value="UBX DOMAIN-CONTAINING PROTEIN 11"/>
    <property type="match status" value="1"/>
</dbReference>
<evidence type="ECO:0000313" key="3">
    <source>
        <dbReference type="EMBL" id="EEH55591.1"/>
    </source>
</evidence>
<dbReference type="Gene3D" id="3.10.20.90">
    <property type="entry name" value="Phosphatidylinositol 3-kinase Catalytic Subunit, Chain A, domain 1"/>
    <property type="match status" value="1"/>
</dbReference>
<dbReference type="Proteomes" id="UP000001876">
    <property type="component" value="Unassembled WGS sequence"/>
</dbReference>
<dbReference type="SUPFAM" id="SSF102848">
    <property type="entry name" value="NSFL1 (p97 ATPase) cofactor p47, SEP domain"/>
    <property type="match status" value="1"/>
</dbReference>
<sequence length="263" mass="28334">MPSALPLTLFKDGFILRDGPFRAFDGGGDPARGKSNRAFVTDLMDGYFPSEMKHTHPEGVPFKLIDKTSEAFDPGFKAFSGVAARLDGVVDGVGAKAAYHVGRRGHGGEGKTAAFLAKLPEKVIRDGNVIDVRGDIAAYCDTTCRREHFIAGMAAAAAKTNDGSVYEPSRRPAVSPNEVTTLRVKGMDGRRMYALTLRASDTVGKLRAYLKRATEEDEDDKNVGLGFEIRGAYPPRAYADDDETLMEAGLVPNAALLLKPIPL</sequence>
<dbReference type="GeneID" id="9685957"/>
<dbReference type="PANTHER" id="PTHR23333">
    <property type="entry name" value="UBX DOMAIN CONTAINING PROTEIN"/>
    <property type="match status" value="1"/>
</dbReference>
<dbReference type="Pfam" id="PF00789">
    <property type="entry name" value="UBX"/>
    <property type="match status" value="1"/>
</dbReference>
<organism evidence="4">
    <name type="scientific">Micromonas pusilla (strain CCMP1545)</name>
    <name type="common">Picoplanktonic green alga</name>
    <dbReference type="NCBI Taxonomy" id="564608"/>
    <lineage>
        <taxon>Eukaryota</taxon>
        <taxon>Viridiplantae</taxon>
        <taxon>Chlorophyta</taxon>
        <taxon>Mamiellophyceae</taxon>
        <taxon>Mamiellales</taxon>
        <taxon>Mamiellaceae</taxon>
        <taxon>Micromonas</taxon>
    </lineage>
</organism>
<reference evidence="3 4" key="1">
    <citation type="journal article" date="2009" name="Science">
        <title>Green evolution and dynamic adaptations revealed by genomes of the marine picoeukaryotes Micromonas.</title>
        <authorList>
            <person name="Worden A.Z."/>
            <person name="Lee J.H."/>
            <person name="Mock T."/>
            <person name="Rouze P."/>
            <person name="Simmons M.P."/>
            <person name="Aerts A.L."/>
            <person name="Allen A.E."/>
            <person name="Cuvelier M.L."/>
            <person name="Derelle E."/>
            <person name="Everett M.V."/>
            <person name="Foulon E."/>
            <person name="Grimwood J."/>
            <person name="Gundlach H."/>
            <person name="Henrissat B."/>
            <person name="Napoli C."/>
            <person name="McDonald S.M."/>
            <person name="Parker M.S."/>
            <person name="Rombauts S."/>
            <person name="Salamov A."/>
            <person name="Von Dassow P."/>
            <person name="Badger J.H."/>
            <person name="Coutinho P.M."/>
            <person name="Demir E."/>
            <person name="Dubchak I."/>
            <person name="Gentemann C."/>
            <person name="Eikrem W."/>
            <person name="Gready J.E."/>
            <person name="John U."/>
            <person name="Lanier W."/>
            <person name="Lindquist E.A."/>
            <person name="Lucas S."/>
            <person name="Mayer K.F."/>
            <person name="Moreau H."/>
            <person name="Not F."/>
            <person name="Otillar R."/>
            <person name="Panaud O."/>
            <person name="Pangilinan J."/>
            <person name="Paulsen I."/>
            <person name="Piegu B."/>
            <person name="Poliakov A."/>
            <person name="Robbens S."/>
            <person name="Schmutz J."/>
            <person name="Toulza E."/>
            <person name="Wyss T."/>
            <person name="Zelensky A."/>
            <person name="Zhou K."/>
            <person name="Armbrust E.V."/>
            <person name="Bhattacharya D."/>
            <person name="Goodenough U.W."/>
            <person name="Van de Peer Y."/>
            <person name="Grigoriev I.V."/>
        </authorList>
    </citation>
    <scope>NUCLEOTIDE SEQUENCE [LARGE SCALE GENOMIC DNA]</scope>
    <source>
        <strain evidence="3 4">CCMP1545</strain>
    </source>
</reference>
<dbReference type="Gene3D" id="3.30.420.210">
    <property type="entry name" value="SEP domain"/>
    <property type="match status" value="1"/>
</dbReference>
<evidence type="ECO:0000259" key="2">
    <source>
        <dbReference type="PROSITE" id="PS51399"/>
    </source>
</evidence>
<name>C1MY75_MICPC</name>
<dbReference type="SMART" id="SM00166">
    <property type="entry name" value="UBX"/>
    <property type="match status" value="1"/>
</dbReference>
<protein>
    <submittedName>
        <fullName evidence="3">Predicted protein</fullName>
    </submittedName>
</protein>
<proteinExistence type="predicted"/>
<evidence type="ECO:0000313" key="4">
    <source>
        <dbReference type="Proteomes" id="UP000001876"/>
    </source>
</evidence>
<dbReference type="GO" id="GO:0043130">
    <property type="term" value="F:ubiquitin binding"/>
    <property type="evidence" value="ECO:0007669"/>
    <property type="project" value="TreeGrafter"/>
</dbReference>
<dbReference type="InterPro" id="IPR036241">
    <property type="entry name" value="NSFL1C_SEP_dom_sf"/>
</dbReference>
<dbReference type="CDD" id="cd17077">
    <property type="entry name" value="UBX_UBXN11"/>
    <property type="match status" value="1"/>
</dbReference>
<dbReference type="OrthoDB" id="25887at2759"/>
<dbReference type="STRING" id="564608.C1MY75"/>
<keyword evidence="4" id="KW-1185">Reference proteome</keyword>
<dbReference type="KEGG" id="mpp:MICPUCDRAFT_19167"/>
<feature type="domain" description="UBX" evidence="1">
    <location>
        <begin position="175"/>
        <end position="258"/>
    </location>
</feature>
<dbReference type="PROSITE" id="PS51399">
    <property type="entry name" value="SEP"/>
    <property type="match status" value="1"/>
</dbReference>
<evidence type="ECO:0000259" key="1">
    <source>
        <dbReference type="PROSITE" id="PS50033"/>
    </source>
</evidence>